<dbReference type="EMBL" id="JAGQDD010000013">
    <property type="protein sequence ID" value="MBQ0932120.1"/>
    <property type="molecule type" value="Genomic_DNA"/>
</dbReference>
<evidence type="ECO:0000256" key="1">
    <source>
        <dbReference type="ARBA" id="ARBA00023015"/>
    </source>
</evidence>
<dbReference type="PRINTS" id="PR00598">
    <property type="entry name" value="HTHMARR"/>
</dbReference>
<evidence type="ECO:0000313" key="6">
    <source>
        <dbReference type="Proteomes" id="UP000676246"/>
    </source>
</evidence>
<keyword evidence="2" id="KW-0238">DNA-binding</keyword>
<dbReference type="InterPro" id="IPR039422">
    <property type="entry name" value="MarR/SlyA-like"/>
</dbReference>
<evidence type="ECO:0000256" key="3">
    <source>
        <dbReference type="ARBA" id="ARBA00023163"/>
    </source>
</evidence>
<dbReference type="InterPro" id="IPR023187">
    <property type="entry name" value="Tscrpt_reg_MarR-type_CS"/>
</dbReference>
<evidence type="ECO:0000256" key="2">
    <source>
        <dbReference type="ARBA" id="ARBA00023125"/>
    </source>
</evidence>
<dbReference type="PROSITE" id="PS50995">
    <property type="entry name" value="HTH_MARR_2"/>
    <property type="match status" value="1"/>
</dbReference>
<organism evidence="5 6">
    <name type="scientific">Ideonella alba</name>
    <dbReference type="NCBI Taxonomy" id="2824118"/>
    <lineage>
        <taxon>Bacteria</taxon>
        <taxon>Pseudomonadati</taxon>
        <taxon>Pseudomonadota</taxon>
        <taxon>Betaproteobacteria</taxon>
        <taxon>Burkholderiales</taxon>
        <taxon>Sphaerotilaceae</taxon>
        <taxon>Ideonella</taxon>
    </lineage>
</organism>
<dbReference type="PANTHER" id="PTHR33164:SF95">
    <property type="entry name" value="TRANSCRIPTIONAL REGULATOR"/>
    <property type="match status" value="1"/>
</dbReference>
<feature type="domain" description="HTH marR-type" evidence="4">
    <location>
        <begin position="1"/>
        <end position="143"/>
    </location>
</feature>
<dbReference type="Gene3D" id="1.10.10.10">
    <property type="entry name" value="Winged helix-like DNA-binding domain superfamily/Winged helix DNA-binding domain"/>
    <property type="match status" value="1"/>
</dbReference>
<proteinExistence type="predicted"/>
<dbReference type="Pfam" id="PF01047">
    <property type="entry name" value="MarR"/>
    <property type="match status" value="1"/>
</dbReference>
<dbReference type="SMART" id="SM00347">
    <property type="entry name" value="HTH_MARR"/>
    <property type="match status" value="1"/>
</dbReference>
<evidence type="ECO:0000259" key="4">
    <source>
        <dbReference type="PROSITE" id="PS50995"/>
    </source>
</evidence>
<dbReference type="AlphaFoldDB" id="A0A940YGK9"/>
<dbReference type="PANTHER" id="PTHR33164">
    <property type="entry name" value="TRANSCRIPTIONAL REGULATOR, MARR FAMILY"/>
    <property type="match status" value="1"/>
</dbReference>
<evidence type="ECO:0000313" key="5">
    <source>
        <dbReference type="EMBL" id="MBQ0932120.1"/>
    </source>
</evidence>
<keyword evidence="3" id="KW-0804">Transcription</keyword>
<accession>A0A940YGK9</accession>
<reference evidence="5 6" key="1">
    <citation type="submission" date="2021-04" db="EMBL/GenBank/DDBJ databases">
        <title>The genome sequence of Ideonella sp. 3Y2.</title>
        <authorList>
            <person name="Liu Y."/>
        </authorList>
    </citation>
    <scope>NUCLEOTIDE SEQUENCE [LARGE SCALE GENOMIC DNA]</scope>
    <source>
        <strain evidence="5 6">3Y2</strain>
    </source>
</reference>
<dbReference type="SUPFAM" id="SSF46785">
    <property type="entry name" value="Winged helix' DNA-binding domain"/>
    <property type="match status" value="1"/>
</dbReference>
<comment type="caution">
    <text evidence="5">The sequence shown here is derived from an EMBL/GenBank/DDBJ whole genome shotgun (WGS) entry which is preliminary data.</text>
</comment>
<dbReference type="Proteomes" id="UP000676246">
    <property type="component" value="Unassembled WGS sequence"/>
</dbReference>
<gene>
    <name evidence="5" type="ORF">KAK03_16695</name>
</gene>
<sequence length="156" mass="17411">MSPTLADFPLDALPGHYIRRLQQIAVAVFLEETAEFGITPVQFAALQAVRLQPGMDQRSLARTIGYDTSTIGGVVDRLEKRGLLQRQASPSDRRVRQLVLTPEGERVLTLIIAPMQRAQHRMLAPLPPEQRDEFLRMLMTLVQGNNELARAPGEMG</sequence>
<name>A0A940YGK9_9BURK</name>
<dbReference type="GO" id="GO:0003700">
    <property type="term" value="F:DNA-binding transcription factor activity"/>
    <property type="evidence" value="ECO:0007669"/>
    <property type="project" value="InterPro"/>
</dbReference>
<keyword evidence="1" id="KW-0805">Transcription regulation</keyword>
<dbReference type="GO" id="GO:0006950">
    <property type="term" value="P:response to stress"/>
    <property type="evidence" value="ECO:0007669"/>
    <property type="project" value="TreeGrafter"/>
</dbReference>
<dbReference type="InterPro" id="IPR036390">
    <property type="entry name" value="WH_DNA-bd_sf"/>
</dbReference>
<dbReference type="InterPro" id="IPR000835">
    <property type="entry name" value="HTH_MarR-typ"/>
</dbReference>
<protein>
    <submittedName>
        <fullName evidence="5">MarR family transcriptional regulator</fullName>
    </submittedName>
</protein>
<keyword evidence="6" id="KW-1185">Reference proteome</keyword>
<dbReference type="PROSITE" id="PS01117">
    <property type="entry name" value="HTH_MARR_1"/>
    <property type="match status" value="1"/>
</dbReference>
<dbReference type="InterPro" id="IPR036388">
    <property type="entry name" value="WH-like_DNA-bd_sf"/>
</dbReference>
<dbReference type="GO" id="GO:0003677">
    <property type="term" value="F:DNA binding"/>
    <property type="evidence" value="ECO:0007669"/>
    <property type="project" value="UniProtKB-KW"/>
</dbReference>